<keyword evidence="2" id="KW-1133">Transmembrane helix</keyword>
<gene>
    <name evidence="4" type="primary">ORF115374</name>
</gene>
<feature type="region of interest" description="Disordered" evidence="1">
    <location>
        <begin position="47"/>
        <end position="139"/>
    </location>
</feature>
<dbReference type="Gene3D" id="1.10.720.40">
    <property type="match status" value="1"/>
</dbReference>
<keyword evidence="2" id="KW-0472">Membrane</keyword>
<evidence type="ECO:0000313" key="4">
    <source>
        <dbReference type="EMBL" id="CEK79430.1"/>
    </source>
</evidence>
<reference evidence="4" key="1">
    <citation type="submission" date="2014-12" db="EMBL/GenBank/DDBJ databases">
        <title>Insight into the proteome of Arion vulgaris.</title>
        <authorList>
            <person name="Aradska J."/>
            <person name="Bulat T."/>
            <person name="Smidak R."/>
            <person name="Sarate P."/>
            <person name="Gangsoo J."/>
            <person name="Sialana F."/>
            <person name="Bilban M."/>
            <person name="Lubec G."/>
        </authorList>
    </citation>
    <scope>NUCLEOTIDE SEQUENCE</scope>
    <source>
        <tissue evidence="4">Skin</tissue>
    </source>
</reference>
<evidence type="ECO:0000259" key="3">
    <source>
        <dbReference type="PROSITE" id="PS50954"/>
    </source>
</evidence>
<dbReference type="Pfam" id="PF03020">
    <property type="entry name" value="LEM"/>
    <property type="match status" value="1"/>
</dbReference>
<feature type="compositionally biased region" description="Acidic residues" evidence="1">
    <location>
        <begin position="61"/>
        <end position="70"/>
    </location>
</feature>
<feature type="transmembrane region" description="Helical" evidence="2">
    <location>
        <begin position="146"/>
        <end position="164"/>
    </location>
</feature>
<dbReference type="InterPro" id="IPR003887">
    <property type="entry name" value="LEM_dom"/>
</dbReference>
<sequence length="186" mass="20735">MPPTGQAAIDVSSLSDPELSQILKDYGVDVGPVNAATRRTYERKLMKLKTGAEPAPRYQPVDDDDDDGQIEESLVRPPEFSRRPAPILPEPPQLHMRKVRETEFTPRIESRPSLPLTRKTVSSYSTPTSKPYPTKLSQDKSKSYPLWLKLLVIAVVLILVYLIYANMEPQAKSNIPGIHGTGSIEV</sequence>
<dbReference type="InterPro" id="IPR051656">
    <property type="entry name" value="LEM_domain"/>
</dbReference>
<dbReference type="EMBL" id="HACG01032565">
    <property type="protein sequence ID" value="CEK79430.1"/>
    <property type="molecule type" value="Transcribed_RNA"/>
</dbReference>
<dbReference type="AlphaFoldDB" id="A0A0B7AHS0"/>
<feature type="domain" description="LEM" evidence="3">
    <location>
        <begin position="8"/>
        <end position="52"/>
    </location>
</feature>
<dbReference type="InterPro" id="IPR011015">
    <property type="entry name" value="LEM/LEM-like_dom_sf"/>
</dbReference>
<dbReference type="SMART" id="SM00540">
    <property type="entry name" value="LEM"/>
    <property type="match status" value="1"/>
</dbReference>
<dbReference type="PANTHER" id="PTHR12019:SF9">
    <property type="entry name" value="THYMOPOIETIN"/>
    <property type="match status" value="1"/>
</dbReference>
<evidence type="ECO:0000256" key="2">
    <source>
        <dbReference type="SAM" id="Phobius"/>
    </source>
</evidence>
<dbReference type="SUPFAM" id="SSF63451">
    <property type="entry name" value="LEM domain"/>
    <property type="match status" value="1"/>
</dbReference>
<proteinExistence type="predicted"/>
<dbReference type="PROSITE" id="PS50954">
    <property type="entry name" value="LEM"/>
    <property type="match status" value="1"/>
</dbReference>
<feature type="compositionally biased region" description="Basic and acidic residues" evidence="1">
    <location>
        <begin position="99"/>
        <end position="110"/>
    </location>
</feature>
<feature type="compositionally biased region" description="Low complexity" evidence="1">
    <location>
        <begin position="119"/>
        <end position="135"/>
    </location>
</feature>
<keyword evidence="2" id="KW-0812">Transmembrane</keyword>
<evidence type="ECO:0000256" key="1">
    <source>
        <dbReference type="SAM" id="MobiDB-lite"/>
    </source>
</evidence>
<name>A0A0B7AHS0_9EUPU</name>
<accession>A0A0B7AHS0</accession>
<dbReference type="CDD" id="cd12934">
    <property type="entry name" value="LEM"/>
    <property type="match status" value="1"/>
</dbReference>
<protein>
    <recommendedName>
        <fullName evidence="3">LEM domain-containing protein</fullName>
    </recommendedName>
</protein>
<organism evidence="4">
    <name type="scientific">Arion vulgaris</name>
    <dbReference type="NCBI Taxonomy" id="1028688"/>
    <lineage>
        <taxon>Eukaryota</taxon>
        <taxon>Metazoa</taxon>
        <taxon>Spiralia</taxon>
        <taxon>Lophotrochozoa</taxon>
        <taxon>Mollusca</taxon>
        <taxon>Gastropoda</taxon>
        <taxon>Heterobranchia</taxon>
        <taxon>Euthyneura</taxon>
        <taxon>Panpulmonata</taxon>
        <taxon>Eupulmonata</taxon>
        <taxon>Stylommatophora</taxon>
        <taxon>Helicina</taxon>
        <taxon>Arionoidea</taxon>
        <taxon>Arionidae</taxon>
        <taxon>Arion</taxon>
    </lineage>
</organism>
<dbReference type="PANTHER" id="PTHR12019">
    <property type="entry name" value="LAMINA-ASSOCIATED POLYPEPTIDE THYMOPOIETIN"/>
    <property type="match status" value="1"/>
</dbReference>